<sequence>MFDKVEFDGQIGFIFGRRNSGYFDIRKLNREVIHRSASWKKLKLLETRRSLLTERGMQGVGIAEYFMKKRKGWLGINGK</sequence>
<dbReference type="AlphaFoldDB" id="A0AAW6DLJ3"/>
<organism evidence="1 2">
    <name type="scientific">Mediterraneibacter gnavus</name>
    <name type="common">Ruminococcus gnavus</name>
    <dbReference type="NCBI Taxonomy" id="33038"/>
    <lineage>
        <taxon>Bacteria</taxon>
        <taxon>Bacillati</taxon>
        <taxon>Bacillota</taxon>
        <taxon>Clostridia</taxon>
        <taxon>Lachnospirales</taxon>
        <taxon>Lachnospiraceae</taxon>
        <taxon>Mediterraneibacter</taxon>
    </lineage>
</organism>
<protein>
    <submittedName>
        <fullName evidence="1">Uncharacterized protein</fullName>
    </submittedName>
</protein>
<proteinExistence type="predicted"/>
<dbReference type="EMBL" id="JAQMLA010000140">
    <property type="protein sequence ID" value="MDB8688833.1"/>
    <property type="molecule type" value="Genomic_DNA"/>
</dbReference>
<gene>
    <name evidence="1" type="ORF">PNW85_19765</name>
</gene>
<dbReference type="Proteomes" id="UP001212160">
    <property type="component" value="Unassembled WGS sequence"/>
</dbReference>
<reference evidence="1" key="1">
    <citation type="submission" date="2023-01" db="EMBL/GenBank/DDBJ databases">
        <title>Human gut microbiome strain richness.</title>
        <authorList>
            <person name="Chen-Liaw A."/>
        </authorList>
    </citation>
    <scope>NUCLEOTIDE SEQUENCE</scope>
    <source>
        <strain evidence="1">RTP21484st1_H11_RTP21484_190118</strain>
    </source>
</reference>
<evidence type="ECO:0000313" key="1">
    <source>
        <dbReference type="EMBL" id="MDB8688833.1"/>
    </source>
</evidence>
<comment type="caution">
    <text evidence="1">The sequence shown here is derived from an EMBL/GenBank/DDBJ whole genome shotgun (WGS) entry which is preliminary data.</text>
</comment>
<name>A0AAW6DLJ3_MEDGN</name>
<evidence type="ECO:0000313" key="2">
    <source>
        <dbReference type="Proteomes" id="UP001212160"/>
    </source>
</evidence>
<accession>A0AAW6DLJ3</accession>
<dbReference type="RefSeq" id="WP_117994985.1">
    <property type="nucleotide sequence ID" value="NZ_AP031447.1"/>
</dbReference>